<dbReference type="EMBL" id="LAZR01010409">
    <property type="protein sequence ID" value="KKM67105.1"/>
    <property type="molecule type" value="Genomic_DNA"/>
</dbReference>
<comment type="caution">
    <text evidence="1">The sequence shown here is derived from an EMBL/GenBank/DDBJ whole genome shotgun (WGS) entry which is preliminary data.</text>
</comment>
<evidence type="ECO:0000313" key="1">
    <source>
        <dbReference type="EMBL" id="KKM67105.1"/>
    </source>
</evidence>
<accession>A0A0F9LRU6</accession>
<dbReference type="AlphaFoldDB" id="A0A0F9LRU6"/>
<protein>
    <submittedName>
        <fullName evidence="1">Uncharacterized protein</fullName>
    </submittedName>
</protein>
<sequence length="65" mass="7267">MGGIVDKTLNFAHKKRGSIPHTFDYSVSQSKQKPLLQIYTTLKLTRKLSTGEAYAMSKSLQPLVI</sequence>
<reference evidence="1" key="1">
    <citation type="journal article" date="2015" name="Nature">
        <title>Complex archaea that bridge the gap between prokaryotes and eukaryotes.</title>
        <authorList>
            <person name="Spang A."/>
            <person name="Saw J.H."/>
            <person name="Jorgensen S.L."/>
            <person name="Zaremba-Niedzwiedzka K."/>
            <person name="Martijn J."/>
            <person name="Lind A.E."/>
            <person name="van Eijk R."/>
            <person name="Schleper C."/>
            <person name="Guy L."/>
            <person name="Ettema T.J."/>
        </authorList>
    </citation>
    <scope>NUCLEOTIDE SEQUENCE</scope>
</reference>
<organism evidence="1">
    <name type="scientific">marine sediment metagenome</name>
    <dbReference type="NCBI Taxonomy" id="412755"/>
    <lineage>
        <taxon>unclassified sequences</taxon>
        <taxon>metagenomes</taxon>
        <taxon>ecological metagenomes</taxon>
    </lineage>
</organism>
<name>A0A0F9LRU6_9ZZZZ</name>
<gene>
    <name evidence="1" type="ORF">LCGC14_1474540</name>
</gene>
<proteinExistence type="predicted"/>